<evidence type="ECO:0000313" key="8">
    <source>
        <dbReference type="Proteomes" id="UP001253545"/>
    </source>
</evidence>
<comment type="subcellular location">
    <subcellularLocation>
        <location evidence="1">Membrane</location>
    </subcellularLocation>
</comment>
<evidence type="ECO:0000256" key="5">
    <source>
        <dbReference type="SAM" id="Phobius"/>
    </source>
</evidence>
<evidence type="ECO:0000256" key="3">
    <source>
        <dbReference type="ARBA" id="ARBA00022989"/>
    </source>
</evidence>
<feature type="transmembrane region" description="Helical" evidence="5">
    <location>
        <begin position="104"/>
        <end position="128"/>
    </location>
</feature>
<comment type="caution">
    <text evidence="7">The sequence shown here is derived from an EMBL/GenBank/DDBJ whole genome shotgun (WGS) entry which is preliminary data.</text>
</comment>
<reference evidence="7 8" key="1">
    <citation type="submission" date="2023-09" db="EMBL/GenBank/DDBJ databases">
        <authorList>
            <person name="Rey-Velasco X."/>
        </authorList>
    </citation>
    <scope>NUCLEOTIDE SEQUENCE [LARGE SCALE GENOMIC DNA]</scope>
    <source>
        <strain evidence="7 8">P117</strain>
    </source>
</reference>
<sequence>MLISHTEVQTILLDVLLYIGVNIDIDSKLFTLVSLISILLLAVLSYLIVRFILFFKVARLIALTKSQWDDQLMEHGVFKRLSHLVPGIVMYSTKSAFFDPATPYFAAISISISLYLIITVFLVIQASLTAAEAIYKLSELAKKAPITGFVQVARLLVTLGVIFMIISLLLNKSPIYLLSGLTAVAAVLLLIFRDTILGFVAGIQIAANRMFNTGDWIEIPKYGVDGDITQIGLNVVKVQNWDKTISTIPTYTLISDAVKNWRGMQESGGRRIKRAINIDMRSINFANNDMLSKWRKLKLLKTYLAKKENELEQDAERCQKEAEDLVNSRKLTNIGTFRAYVSAYIGAHPDINKELTCMVRQLKPSEIGLPLEIYCFSANKDWVAYEHIQSEIFDHLLAILPMFELRPYQRVTNDKGQNVAVTQDEYR</sequence>
<evidence type="ECO:0000313" key="7">
    <source>
        <dbReference type="EMBL" id="MDT0596530.1"/>
    </source>
</evidence>
<dbReference type="InterPro" id="IPR010920">
    <property type="entry name" value="LSM_dom_sf"/>
</dbReference>
<feature type="domain" description="Mechanosensitive ion channel MscS" evidence="6">
    <location>
        <begin position="194"/>
        <end position="262"/>
    </location>
</feature>
<dbReference type="Proteomes" id="UP001253545">
    <property type="component" value="Unassembled WGS sequence"/>
</dbReference>
<protein>
    <submittedName>
        <fullName evidence="7">Mechanosensitive ion channel family protein</fullName>
    </submittedName>
</protein>
<dbReference type="InterPro" id="IPR023408">
    <property type="entry name" value="MscS_beta-dom_sf"/>
</dbReference>
<evidence type="ECO:0000256" key="2">
    <source>
        <dbReference type="ARBA" id="ARBA00022692"/>
    </source>
</evidence>
<dbReference type="PANTHER" id="PTHR30414">
    <property type="entry name" value="MINICONDUCTANCE MECHANOSENSITIVE CHANNEL YBDG"/>
    <property type="match status" value="1"/>
</dbReference>
<keyword evidence="2 5" id="KW-0812">Transmembrane</keyword>
<keyword evidence="8" id="KW-1185">Reference proteome</keyword>
<evidence type="ECO:0000256" key="1">
    <source>
        <dbReference type="ARBA" id="ARBA00004370"/>
    </source>
</evidence>
<feature type="transmembrane region" description="Helical" evidence="5">
    <location>
        <begin position="29"/>
        <end position="55"/>
    </location>
</feature>
<evidence type="ECO:0000259" key="6">
    <source>
        <dbReference type="Pfam" id="PF00924"/>
    </source>
</evidence>
<dbReference type="InterPro" id="IPR006685">
    <property type="entry name" value="MscS_channel_2nd"/>
</dbReference>
<keyword evidence="3 5" id="KW-1133">Transmembrane helix</keyword>
<gene>
    <name evidence="7" type="ORF">RM552_16865</name>
</gene>
<proteinExistence type="predicted"/>
<accession>A0ABU2ZV89</accession>
<dbReference type="SUPFAM" id="SSF50182">
    <property type="entry name" value="Sm-like ribonucleoproteins"/>
    <property type="match status" value="1"/>
</dbReference>
<dbReference type="EMBL" id="JAVRHX010000008">
    <property type="protein sequence ID" value="MDT0596530.1"/>
    <property type="molecule type" value="Genomic_DNA"/>
</dbReference>
<keyword evidence="4 5" id="KW-0472">Membrane</keyword>
<feature type="transmembrane region" description="Helical" evidence="5">
    <location>
        <begin position="175"/>
        <end position="192"/>
    </location>
</feature>
<dbReference type="Gene3D" id="2.30.30.60">
    <property type="match status" value="1"/>
</dbReference>
<dbReference type="InterPro" id="IPR030192">
    <property type="entry name" value="YbdG"/>
</dbReference>
<organism evidence="7 8">
    <name type="scientific">Glaciecola petra</name>
    <dbReference type="NCBI Taxonomy" id="3075602"/>
    <lineage>
        <taxon>Bacteria</taxon>
        <taxon>Pseudomonadati</taxon>
        <taxon>Pseudomonadota</taxon>
        <taxon>Gammaproteobacteria</taxon>
        <taxon>Alteromonadales</taxon>
        <taxon>Alteromonadaceae</taxon>
        <taxon>Glaciecola</taxon>
    </lineage>
</organism>
<evidence type="ECO:0000256" key="4">
    <source>
        <dbReference type="ARBA" id="ARBA00023136"/>
    </source>
</evidence>
<name>A0ABU2ZV89_9ALTE</name>
<dbReference type="RefSeq" id="WP_311370056.1">
    <property type="nucleotide sequence ID" value="NZ_JAVRHX010000008.1"/>
</dbReference>
<dbReference type="PANTHER" id="PTHR30414:SF0">
    <property type="entry name" value="MINICONDUCTANCE MECHANOSENSITIVE CHANNEL YBDG"/>
    <property type="match status" value="1"/>
</dbReference>
<feature type="transmembrane region" description="Helical" evidence="5">
    <location>
        <begin position="149"/>
        <end position="169"/>
    </location>
</feature>
<dbReference type="Pfam" id="PF00924">
    <property type="entry name" value="MS_channel_2nd"/>
    <property type="match status" value="1"/>
</dbReference>